<feature type="compositionally biased region" description="Basic and acidic residues" evidence="1">
    <location>
        <begin position="81"/>
        <end position="92"/>
    </location>
</feature>
<organism evidence="3 4">
    <name type="scientific">Zancudomyces culisetae</name>
    <name type="common">Gut fungus</name>
    <name type="synonym">Smittium culisetae</name>
    <dbReference type="NCBI Taxonomy" id="1213189"/>
    <lineage>
        <taxon>Eukaryota</taxon>
        <taxon>Fungi</taxon>
        <taxon>Fungi incertae sedis</taxon>
        <taxon>Zoopagomycota</taxon>
        <taxon>Kickxellomycotina</taxon>
        <taxon>Harpellomycetes</taxon>
        <taxon>Harpellales</taxon>
        <taxon>Legeriomycetaceae</taxon>
        <taxon>Zancudomyces</taxon>
    </lineage>
</organism>
<evidence type="ECO:0000256" key="1">
    <source>
        <dbReference type="SAM" id="MobiDB-lite"/>
    </source>
</evidence>
<keyword evidence="2" id="KW-0472">Membrane</keyword>
<protein>
    <submittedName>
        <fullName evidence="3">Uncharacterized protein</fullName>
    </submittedName>
</protein>
<comment type="caution">
    <text evidence="3">The sequence shown here is derived from an EMBL/GenBank/DDBJ whole genome shotgun (WGS) entry which is preliminary data.</text>
</comment>
<evidence type="ECO:0000313" key="3">
    <source>
        <dbReference type="EMBL" id="OMH79556.1"/>
    </source>
</evidence>
<gene>
    <name evidence="3" type="ORF">AX774_g7031</name>
</gene>
<sequence length="101" mass="12281">MSTFIDIMALIMEKILKFHFITAMILTFIIAYKWINLEPEKFKFQLHLEKYKISQEYNNLVDQKILDFELKYSREMPDTEKLRNKYKTKPDQKNLPSIKSE</sequence>
<dbReference type="AlphaFoldDB" id="A0A1R1PF27"/>
<feature type="transmembrane region" description="Helical" evidence="2">
    <location>
        <begin position="15"/>
        <end position="35"/>
    </location>
</feature>
<keyword evidence="2" id="KW-1133">Transmembrane helix</keyword>
<keyword evidence="2" id="KW-0812">Transmembrane</keyword>
<evidence type="ECO:0000256" key="2">
    <source>
        <dbReference type="SAM" id="Phobius"/>
    </source>
</evidence>
<dbReference type="Proteomes" id="UP000188320">
    <property type="component" value="Unassembled WGS sequence"/>
</dbReference>
<proteinExistence type="predicted"/>
<keyword evidence="4" id="KW-1185">Reference proteome</keyword>
<reference evidence="4" key="1">
    <citation type="submission" date="2017-01" db="EMBL/GenBank/DDBJ databases">
        <authorList>
            <person name="Wang Y."/>
            <person name="White M."/>
            <person name="Kvist S."/>
            <person name="Moncalvo J.-M."/>
        </authorList>
    </citation>
    <scope>NUCLEOTIDE SEQUENCE [LARGE SCALE GENOMIC DNA]</scope>
    <source>
        <strain evidence="4">COL-18-3</strain>
    </source>
</reference>
<accession>A0A1R1PF27</accession>
<feature type="region of interest" description="Disordered" evidence="1">
    <location>
        <begin position="81"/>
        <end position="101"/>
    </location>
</feature>
<evidence type="ECO:0000313" key="4">
    <source>
        <dbReference type="Proteomes" id="UP000188320"/>
    </source>
</evidence>
<name>A0A1R1PF27_ZANCU</name>
<dbReference type="EMBL" id="LSSK01001511">
    <property type="protein sequence ID" value="OMH79556.1"/>
    <property type="molecule type" value="Genomic_DNA"/>
</dbReference>